<dbReference type="InterPro" id="IPR003495">
    <property type="entry name" value="CobW/HypB/UreG_nucleotide-bd"/>
</dbReference>
<dbReference type="SUPFAM" id="SSF52540">
    <property type="entry name" value="P-loop containing nucleoside triphosphate hydrolases"/>
    <property type="match status" value="1"/>
</dbReference>
<dbReference type="GO" id="GO:0016787">
    <property type="term" value="F:hydrolase activity"/>
    <property type="evidence" value="ECO:0007669"/>
    <property type="project" value="UniProtKB-KW"/>
</dbReference>
<dbReference type="InterPro" id="IPR036627">
    <property type="entry name" value="CobW-likC_sf"/>
</dbReference>
<keyword evidence="2" id="KW-0378">Hydrolase</keyword>
<evidence type="ECO:0000256" key="5">
    <source>
        <dbReference type="ARBA" id="ARBA00045658"/>
    </source>
</evidence>
<dbReference type="InterPro" id="IPR027417">
    <property type="entry name" value="P-loop_NTPase"/>
</dbReference>
<dbReference type="PANTHER" id="PTHR13748">
    <property type="entry name" value="COBW-RELATED"/>
    <property type="match status" value="1"/>
</dbReference>
<gene>
    <name evidence="9" type="ORF">DLJ53_01270</name>
</gene>
<evidence type="ECO:0000256" key="3">
    <source>
        <dbReference type="ARBA" id="ARBA00023186"/>
    </source>
</evidence>
<evidence type="ECO:0000259" key="8">
    <source>
        <dbReference type="SMART" id="SM00833"/>
    </source>
</evidence>
<dbReference type="Pfam" id="PF07683">
    <property type="entry name" value="CobW_C"/>
    <property type="match status" value="1"/>
</dbReference>
<feature type="compositionally biased region" description="Basic and acidic residues" evidence="7">
    <location>
        <begin position="239"/>
        <end position="266"/>
    </location>
</feature>
<dbReference type="SUPFAM" id="SSF90002">
    <property type="entry name" value="Hypothetical protein YjiA, C-terminal domain"/>
    <property type="match status" value="1"/>
</dbReference>
<reference evidence="9 10" key="1">
    <citation type="submission" date="2018-05" db="EMBL/GenBank/DDBJ databases">
        <title>Acuticoccus sediminis sp. nov., isolated from deep-sea sediment of Indian Ocean.</title>
        <authorList>
            <person name="Liu X."/>
            <person name="Lai Q."/>
            <person name="Du Y."/>
            <person name="Sun F."/>
            <person name="Zhang X."/>
            <person name="Wang S."/>
            <person name="Shao Z."/>
        </authorList>
    </citation>
    <scope>NUCLEOTIDE SEQUENCE [LARGE SCALE GENOMIC DNA]</scope>
    <source>
        <strain evidence="9 10">PTG4-2</strain>
    </source>
</reference>
<protein>
    <submittedName>
        <fullName evidence="9">Cobalamin biosynthesis protein P47K</fullName>
    </submittedName>
</protein>
<dbReference type="InterPro" id="IPR051316">
    <property type="entry name" value="Zinc-reg_GTPase_activator"/>
</dbReference>
<keyword evidence="10" id="KW-1185">Reference proteome</keyword>
<keyword evidence="1" id="KW-0547">Nucleotide-binding</keyword>
<name>A0A8B2NYG9_9HYPH</name>
<proteinExistence type="inferred from homology"/>
<dbReference type="Pfam" id="PF02492">
    <property type="entry name" value="cobW"/>
    <property type="match status" value="1"/>
</dbReference>
<dbReference type="InterPro" id="IPR011629">
    <property type="entry name" value="CobW-like_C"/>
</dbReference>
<evidence type="ECO:0000313" key="9">
    <source>
        <dbReference type="EMBL" id="RAI03185.1"/>
    </source>
</evidence>
<evidence type="ECO:0000313" key="10">
    <source>
        <dbReference type="Proteomes" id="UP000249590"/>
    </source>
</evidence>
<dbReference type="AlphaFoldDB" id="A0A8B2NYG9"/>
<dbReference type="Gene3D" id="3.30.1220.10">
    <property type="entry name" value="CobW-like, C-terminal domain"/>
    <property type="match status" value="1"/>
</dbReference>
<organism evidence="9 10">
    <name type="scientific">Acuticoccus sediminis</name>
    <dbReference type="NCBI Taxonomy" id="2184697"/>
    <lineage>
        <taxon>Bacteria</taxon>
        <taxon>Pseudomonadati</taxon>
        <taxon>Pseudomonadota</taxon>
        <taxon>Alphaproteobacteria</taxon>
        <taxon>Hyphomicrobiales</taxon>
        <taxon>Amorphaceae</taxon>
        <taxon>Acuticoccus</taxon>
    </lineage>
</organism>
<evidence type="ECO:0000256" key="6">
    <source>
        <dbReference type="ARBA" id="ARBA00049117"/>
    </source>
</evidence>
<feature type="region of interest" description="Disordered" evidence="7">
    <location>
        <begin position="1"/>
        <end position="42"/>
    </location>
</feature>
<accession>A0A8B2NYG9</accession>
<comment type="function">
    <text evidence="5">Zinc chaperone that directly transfers zinc cofactor to target proteins, thereby activating them. Zinc is transferred from the CXCC motif in the GTPase domain to the zinc binding site in target proteins in a process requiring GTP hydrolysis.</text>
</comment>
<feature type="domain" description="CobW C-terminal" evidence="8">
    <location>
        <begin position="273"/>
        <end position="362"/>
    </location>
</feature>
<dbReference type="Gene3D" id="3.40.50.300">
    <property type="entry name" value="P-loop containing nucleotide triphosphate hydrolases"/>
    <property type="match status" value="1"/>
</dbReference>
<feature type="region of interest" description="Disordered" evidence="7">
    <location>
        <begin position="229"/>
        <end position="266"/>
    </location>
</feature>
<keyword evidence="3" id="KW-0143">Chaperone</keyword>
<dbReference type="Proteomes" id="UP000249590">
    <property type="component" value="Unassembled WGS sequence"/>
</dbReference>
<evidence type="ECO:0000256" key="4">
    <source>
        <dbReference type="ARBA" id="ARBA00034320"/>
    </source>
</evidence>
<dbReference type="GO" id="GO:0000166">
    <property type="term" value="F:nucleotide binding"/>
    <property type="evidence" value="ECO:0007669"/>
    <property type="project" value="UniProtKB-KW"/>
</dbReference>
<sequence length="368" mass="39470">MGGPVAARASASPWPCAQTPRAASAPQTASSERPMADTPSSDERIPVTILTGFLGAGKTTLLRRILGNAGGVRYAVLINDFGALNIDAELVVERTADRVSLENGCVCCSIRDDLVEAIGELLAGDGAPDRLIIEASGVSRPLAIADALETDTLAPRVVLDGIFCLVDTDGFTDLDFASTELALDQVAGSDIVILNKVDLVDAARIATIEETLRGAMPRVRTVHASHADVPPGVLFGPREPAEREATHDHAGHEHPGHGHDHHDHDHHDHTAEFATWQWRTDRPVDMRKFRRAINQLPAGLLRAKGVLRTDGDSRRLVFHLVGKRREMAFEEHEAPAVSTLVAIGRHESIDPAALSAIFEDCLASETAA</sequence>
<dbReference type="CDD" id="cd03112">
    <property type="entry name" value="CobW-like"/>
    <property type="match status" value="1"/>
</dbReference>
<evidence type="ECO:0000256" key="1">
    <source>
        <dbReference type="ARBA" id="ARBA00022741"/>
    </source>
</evidence>
<comment type="caution">
    <text evidence="9">The sequence shown here is derived from an EMBL/GenBank/DDBJ whole genome shotgun (WGS) entry which is preliminary data.</text>
</comment>
<dbReference type="SMART" id="SM00833">
    <property type="entry name" value="CobW_C"/>
    <property type="match status" value="1"/>
</dbReference>
<evidence type="ECO:0000256" key="2">
    <source>
        <dbReference type="ARBA" id="ARBA00022801"/>
    </source>
</evidence>
<comment type="catalytic activity">
    <reaction evidence="6">
        <text>GTP + H2O = GDP + phosphate + H(+)</text>
        <dbReference type="Rhea" id="RHEA:19669"/>
        <dbReference type="ChEBI" id="CHEBI:15377"/>
        <dbReference type="ChEBI" id="CHEBI:15378"/>
        <dbReference type="ChEBI" id="CHEBI:37565"/>
        <dbReference type="ChEBI" id="CHEBI:43474"/>
        <dbReference type="ChEBI" id="CHEBI:58189"/>
    </reaction>
    <physiologicalReaction direction="left-to-right" evidence="6">
        <dbReference type="Rhea" id="RHEA:19670"/>
    </physiologicalReaction>
</comment>
<comment type="similarity">
    <text evidence="4">Belongs to the SIMIBI class G3E GTPase family. ZNG1 subfamily.</text>
</comment>
<evidence type="ECO:0000256" key="7">
    <source>
        <dbReference type="SAM" id="MobiDB-lite"/>
    </source>
</evidence>
<dbReference type="EMBL" id="QHHQ01000001">
    <property type="protein sequence ID" value="RAI03185.1"/>
    <property type="molecule type" value="Genomic_DNA"/>
</dbReference>